<reference evidence="1 2" key="1">
    <citation type="journal article" date="2017" name="Mol. Ecol.">
        <title>Comparative and population genomic landscape of Phellinus noxius: A hypervariable fungus causing root rot in trees.</title>
        <authorList>
            <person name="Chung C.L."/>
            <person name="Lee T.J."/>
            <person name="Akiba M."/>
            <person name="Lee H.H."/>
            <person name="Kuo T.H."/>
            <person name="Liu D."/>
            <person name="Ke H.M."/>
            <person name="Yokoi T."/>
            <person name="Roa M.B."/>
            <person name="Lu M.J."/>
            <person name="Chang Y.Y."/>
            <person name="Ann P.J."/>
            <person name="Tsai J.N."/>
            <person name="Chen C.Y."/>
            <person name="Tzean S.S."/>
            <person name="Ota Y."/>
            <person name="Hattori T."/>
            <person name="Sahashi N."/>
            <person name="Liou R.F."/>
            <person name="Kikuchi T."/>
            <person name="Tsai I.J."/>
        </authorList>
    </citation>
    <scope>NUCLEOTIDE SEQUENCE [LARGE SCALE GENOMIC DNA]</scope>
    <source>
        <strain evidence="1 2">FFPRI411160</strain>
    </source>
</reference>
<dbReference type="EMBL" id="NBII01000007">
    <property type="protein sequence ID" value="PAV17064.1"/>
    <property type="molecule type" value="Genomic_DNA"/>
</dbReference>
<sequence length="141" mass="16128">MSRWITKQLSPVTLSLFGPFPRSILQQSPIRRISRQIRFSFSPSLSPRRQGNAGILPKSKAFLFRFFLPSPSRLGLTHPTPAQLLFGLLIRSLIPFHHHHHPPPSLPLSFVSSSNSPFKEPRRPELINRYLSPLHQQVPPM</sequence>
<accession>A0A286UBZ8</accession>
<dbReference type="AlphaFoldDB" id="A0A286UBZ8"/>
<proteinExistence type="predicted"/>
<evidence type="ECO:0000313" key="1">
    <source>
        <dbReference type="EMBL" id="PAV17064.1"/>
    </source>
</evidence>
<protein>
    <submittedName>
        <fullName evidence="1">Uncharacterized protein</fullName>
    </submittedName>
</protein>
<name>A0A286UBZ8_9AGAM</name>
<evidence type="ECO:0000313" key="2">
    <source>
        <dbReference type="Proteomes" id="UP000217199"/>
    </source>
</evidence>
<dbReference type="Proteomes" id="UP000217199">
    <property type="component" value="Unassembled WGS sequence"/>
</dbReference>
<organism evidence="1 2">
    <name type="scientific">Pyrrhoderma noxium</name>
    <dbReference type="NCBI Taxonomy" id="2282107"/>
    <lineage>
        <taxon>Eukaryota</taxon>
        <taxon>Fungi</taxon>
        <taxon>Dikarya</taxon>
        <taxon>Basidiomycota</taxon>
        <taxon>Agaricomycotina</taxon>
        <taxon>Agaricomycetes</taxon>
        <taxon>Hymenochaetales</taxon>
        <taxon>Hymenochaetaceae</taxon>
        <taxon>Pyrrhoderma</taxon>
    </lineage>
</organism>
<gene>
    <name evidence="1" type="ORF">PNOK_0712800</name>
</gene>
<dbReference type="InParanoid" id="A0A286UBZ8"/>
<comment type="caution">
    <text evidence="1">The sequence shown here is derived from an EMBL/GenBank/DDBJ whole genome shotgun (WGS) entry which is preliminary data.</text>
</comment>
<keyword evidence="2" id="KW-1185">Reference proteome</keyword>